<gene>
    <name evidence="1" type="ORF">NQ176_g10726</name>
</gene>
<evidence type="ECO:0000313" key="1">
    <source>
        <dbReference type="EMBL" id="KAJ2965207.1"/>
    </source>
</evidence>
<proteinExistence type="predicted"/>
<evidence type="ECO:0000313" key="2">
    <source>
        <dbReference type="Proteomes" id="UP001143910"/>
    </source>
</evidence>
<accession>A0ACC1MEV2</accession>
<comment type="caution">
    <text evidence="1">The sequence shown here is derived from an EMBL/GenBank/DDBJ whole genome shotgun (WGS) entry which is preliminary data.</text>
</comment>
<keyword evidence="2" id="KW-1185">Reference proteome</keyword>
<sequence length="241" mass="27217">MDHTGHMDHGGGGMDDMCSMSMLFTWDTNNLCIVFKQWHIRSTPGLIISLIAVVLIAMGYEGLRAMSRTYEKSIASRVDTAPRQNHDQITRRSHLIKSLLYGLQNFYAFMLISLYPRRTLSGVFYKLPITLCNHNDIGISKTWIVLYLWRLPIRDARRIHHDTAGHTPYFEAALKVDILLGRVICVHNAAAVAIQRPRYLLVVDGHVKVVYAPSDVFPVNPGAVIPVARGQTVARLRRQVA</sequence>
<dbReference type="Proteomes" id="UP001143910">
    <property type="component" value="Unassembled WGS sequence"/>
</dbReference>
<protein>
    <submittedName>
        <fullName evidence="1">Uncharacterized protein</fullName>
    </submittedName>
</protein>
<name>A0ACC1MEV2_9HYPO</name>
<organism evidence="1 2">
    <name type="scientific">Zarea fungicola</name>
    <dbReference type="NCBI Taxonomy" id="93591"/>
    <lineage>
        <taxon>Eukaryota</taxon>
        <taxon>Fungi</taxon>
        <taxon>Dikarya</taxon>
        <taxon>Ascomycota</taxon>
        <taxon>Pezizomycotina</taxon>
        <taxon>Sordariomycetes</taxon>
        <taxon>Hypocreomycetidae</taxon>
        <taxon>Hypocreales</taxon>
        <taxon>Cordycipitaceae</taxon>
        <taxon>Zarea</taxon>
    </lineage>
</organism>
<dbReference type="EMBL" id="JANJQO010003087">
    <property type="protein sequence ID" value="KAJ2965207.1"/>
    <property type="molecule type" value="Genomic_DNA"/>
</dbReference>
<reference evidence="1" key="1">
    <citation type="submission" date="2022-08" db="EMBL/GenBank/DDBJ databases">
        <title>Genome Sequence of Lecanicillium fungicola.</title>
        <authorList>
            <person name="Buettner E."/>
        </authorList>
    </citation>
    <scope>NUCLEOTIDE SEQUENCE</scope>
    <source>
        <strain evidence="1">Babe33</strain>
    </source>
</reference>